<feature type="transmembrane region" description="Helical" evidence="2">
    <location>
        <begin position="63"/>
        <end position="85"/>
    </location>
</feature>
<feature type="region of interest" description="Disordered" evidence="1">
    <location>
        <begin position="95"/>
        <end position="126"/>
    </location>
</feature>
<dbReference type="PANTHER" id="PTHR30015">
    <property type="entry name" value="MRR RESTRICTION SYSTEM PROTEIN"/>
    <property type="match status" value="1"/>
</dbReference>
<dbReference type="GO" id="GO:0015666">
    <property type="term" value="F:restriction endodeoxyribonuclease activity"/>
    <property type="evidence" value="ECO:0007669"/>
    <property type="project" value="TreeGrafter"/>
</dbReference>
<dbReference type="Gene3D" id="3.30.65.10">
    <property type="entry name" value="Bacterial Topoisomerase I, domain 1"/>
    <property type="match status" value="1"/>
</dbReference>
<evidence type="ECO:0000313" key="5">
    <source>
        <dbReference type="Proteomes" id="UP000078302"/>
    </source>
</evidence>
<dbReference type="OrthoDB" id="5782056at2"/>
<dbReference type="AlphaFoldDB" id="A0A179BNX7"/>
<dbReference type="InterPro" id="IPR011335">
    <property type="entry name" value="Restrct_endonuc-II-like"/>
</dbReference>
<comment type="caution">
    <text evidence="4">The sequence shown here is derived from an EMBL/GenBank/DDBJ whole genome shotgun (WGS) entry which is preliminary data.</text>
</comment>
<dbReference type="GO" id="GO:0003677">
    <property type="term" value="F:DNA binding"/>
    <property type="evidence" value="ECO:0007669"/>
    <property type="project" value="InterPro"/>
</dbReference>
<name>A0A179BNX7_ACIFR</name>
<dbReference type="InterPro" id="IPR007560">
    <property type="entry name" value="Restrct_endonuc_IV_Mrr"/>
</dbReference>
<accession>A0A179BNX7</accession>
<sequence>MAYYGKRRRYRGSSGSPLLNIATMTDPAWVGSAILAGIILFSSWLILPAVFQTNPILKILTPLFEMIGSILALIFGFMAFMLFLARDTVPVTPSTTYKPAYQPPKPSQKLQNDNPSPYANPDPEQPNGWSLSLLRDLEWKRFEDLCNEYHRECGLRSTTTGFGADGGVDIRLFHRETGALIAVTQCKARSSRPIGVELVRQLLGTMTHEKVQIGTFITNGTFTKPAEELAKEDRIILVDGKHFIELIEQLPALSQARLLAFATEGDYTTPSCPHCGIKMVPRTNRKKGNKFWGCKNYTKYPPCKQILQMRKGTD</sequence>
<dbReference type="Gene3D" id="3.40.1350.10">
    <property type="match status" value="1"/>
</dbReference>
<dbReference type="Pfam" id="PF04471">
    <property type="entry name" value="Mrr_cat"/>
    <property type="match status" value="1"/>
</dbReference>
<evidence type="ECO:0000259" key="3">
    <source>
        <dbReference type="Pfam" id="PF04471"/>
    </source>
</evidence>
<evidence type="ECO:0000313" key="4">
    <source>
        <dbReference type="EMBL" id="OAP92704.1"/>
    </source>
</evidence>
<keyword evidence="2" id="KW-0812">Transmembrane</keyword>
<evidence type="ECO:0000256" key="1">
    <source>
        <dbReference type="SAM" id="MobiDB-lite"/>
    </source>
</evidence>
<keyword evidence="2" id="KW-0472">Membrane</keyword>
<protein>
    <recommendedName>
        <fullName evidence="3">Restriction endonuclease type IV Mrr domain-containing protein</fullName>
    </recommendedName>
</protein>
<feature type="transmembrane region" description="Helical" evidence="2">
    <location>
        <begin position="28"/>
        <end position="51"/>
    </location>
</feature>
<proteinExistence type="predicted"/>
<dbReference type="SUPFAM" id="SSF52980">
    <property type="entry name" value="Restriction endonuclease-like"/>
    <property type="match status" value="1"/>
</dbReference>
<keyword evidence="2" id="KW-1133">Transmembrane helix</keyword>
<evidence type="ECO:0000256" key="2">
    <source>
        <dbReference type="SAM" id="Phobius"/>
    </source>
</evidence>
<dbReference type="EMBL" id="LVXZ01000032">
    <property type="protein sequence ID" value="OAP92704.1"/>
    <property type="molecule type" value="Genomic_DNA"/>
</dbReference>
<dbReference type="PANTHER" id="PTHR30015:SF7">
    <property type="entry name" value="TYPE IV METHYL-DIRECTED RESTRICTION ENZYME ECOKMRR"/>
    <property type="match status" value="1"/>
</dbReference>
<gene>
    <name evidence="4" type="ORF">A4H96_03335</name>
</gene>
<dbReference type="RefSeq" id="WP_081257997.1">
    <property type="nucleotide sequence ID" value="NZ_LVXZ01000032.1"/>
</dbReference>
<dbReference type="InterPro" id="IPR011856">
    <property type="entry name" value="tRNA_endonuc-like_dom_sf"/>
</dbReference>
<dbReference type="GO" id="GO:0009307">
    <property type="term" value="P:DNA restriction-modification system"/>
    <property type="evidence" value="ECO:0007669"/>
    <property type="project" value="InterPro"/>
</dbReference>
<feature type="compositionally biased region" description="Polar residues" evidence="1">
    <location>
        <begin position="108"/>
        <end position="117"/>
    </location>
</feature>
<feature type="domain" description="Restriction endonuclease type IV Mrr" evidence="3">
    <location>
        <begin position="134"/>
        <end position="247"/>
    </location>
</feature>
<reference evidence="4 5" key="1">
    <citation type="submission" date="2016-04" db="EMBL/GenBank/DDBJ databases">
        <title>Acidithiobacillus ferrooxidans genome sequencing and assembly.</title>
        <authorList>
            <person name="Zhou Z."/>
        </authorList>
    </citation>
    <scope>NUCLEOTIDE SEQUENCE [LARGE SCALE GENOMIC DNA]</scope>
    <source>
        <strain evidence="4 5">BY0502</strain>
    </source>
</reference>
<dbReference type="InterPro" id="IPR052906">
    <property type="entry name" value="Type_IV_Methyl-Rstrct_Enzyme"/>
</dbReference>
<keyword evidence="5" id="KW-1185">Reference proteome</keyword>
<organism evidence="4 5">
    <name type="scientific">Acidithiobacillus ferrooxidans</name>
    <name type="common">Thiobacillus ferrooxidans</name>
    <dbReference type="NCBI Taxonomy" id="920"/>
    <lineage>
        <taxon>Bacteria</taxon>
        <taxon>Pseudomonadati</taxon>
        <taxon>Pseudomonadota</taxon>
        <taxon>Acidithiobacillia</taxon>
        <taxon>Acidithiobacillales</taxon>
        <taxon>Acidithiobacillaceae</taxon>
        <taxon>Acidithiobacillus</taxon>
    </lineage>
</organism>
<dbReference type="Proteomes" id="UP000078302">
    <property type="component" value="Unassembled WGS sequence"/>
</dbReference>